<accession>A0A7K0BTF4</accession>
<dbReference type="AlphaFoldDB" id="A0A7K0BTF4"/>
<name>A0A7K0BTF4_9ACTN</name>
<dbReference type="OrthoDB" id="3482838at2"/>
<dbReference type="Pfam" id="PF19380">
    <property type="entry name" value="DUF5955"/>
    <property type="match status" value="1"/>
</dbReference>
<sequence>MSRGDRGISIGGHASVSGQVASGDHVIQRQESGAAPRSDAFAEVERLIGEHAAALPEAERARRDLADLRSEAAEADPDTERMQGALERLARRVSGVAVLAAAVHDLAGQLGLG</sequence>
<dbReference type="RefSeq" id="WP_153532672.1">
    <property type="nucleotide sequence ID" value="NZ_WEGH01000002.1"/>
</dbReference>
<feature type="region of interest" description="Disordered" evidence="1">
    <location>
        <begin position="1"/>
        <end position="38"/>
    </location>
</feature>
<dbReference type="EMBL" id="WEGH01000002">
    <property type="protein sequence ID" value="MQY04431.1"/>
    <property type="molecule type" value="Genomic_DNA"/>
</dbReference>
<reference evidence="2 3" key="1">
    <citation type="submission" date="2019-10" db="EMBL/GenBank/DDBJ databases">
        <title>Actinomadura rubteroloni sp. nov. and Actinomadura macrotermitis sp. nov., isolated from the gut of fungus growing-termite Macrotermes natalensis.</title>
        <authorList>
            <person name="Benndorf R."/>
            <person name="Martin K."/>
            <person name="Kuefner M."/>
            <person name="De Beer W."/>
            <person name="Kaster A.-K."/>
            <person name="Vollmers J."/>
            <person name="Poulsen M."/>
            <person name="Beemelmanns C."/>
        </authorList>
    </citation>
    <scope>NUCLEOTIDE SEQUENCE [LARGE SCALE GENOMIC DNA]</scope>
    <source>
        <strain evidence="2 3">RB68</strain>
    </source>
</reference>
<evidence type="ECO:0008006" key="4">
    <source>
        <dbReference type="Google" id="ProtNLM"/>
    </source>
</evidence>
<evidence type="ECO:0000256" key="1">
    <source>
        <dbReference type="SAM" id="MobiDB-lite"/>
    </source>
</evidence>
<gene>
    <name evidence="2" type="ORF">ACRB68_24850</name>
</gene>
<dbReference type="Proteomes" id="UP000487268">
    <property type="component" value="Unassembled WGS sequence"/>
</dbReference>
<proteinExistence type="predicted"/>
<evidence type="ECO:0000313" key="3">
    <source>
        <dbReference type="Proteomes" id="UP000487268"/>
    </source>
</evidence>
<protein>
    <recommendedName>
        <fullName evidence="4">DUF4404 family protein</fullName>
    </recommendedName>
</protein>
<comment type="caution">
    <text evidence="2">The sequence shown here is derived from an EMBL/GenBank/DDBJ whole genome shotgun (WGS) entry which is preliminary data.</text>
</comment>
<organism evidence="2 3">
    <name type="scientific">Actinomadura macrotermitis</name>
    <dbReference type="NCBI Taxonomy" id="2585200"/>
    <lineage>
        <taxon>Bacteria</taxon>
        <taxon>Bacillati</taxon>
        <taxon>Actinomycetota</taxon>
        <taxon>Actinomycetes</taxon>
        <taxon>Streptosporangiales</taxon>
        <taxon>Thermomonosporaceae</taxon>
        <taxon>Actinomadura</taxon>
    </lineage>
</organism>
<keyword evidence="3" id="KW-1185">Reference proteome</keyword>
<dbReference type="InterPro" id="IPR045999">
    <property type="entry name" value="DUF5955"/>
</dbReference>
<evidence type="ECO:0000313" key="2">
    <source>
        <dbReference type="EMBL" id="MQY04431.1"/>
    </source>
</evidence>